<dbReference type="EMBL" id="BSOA01000043">
    <property type="protein sequence ID" value="GLQ89834.1"/>
    <property type="molecule type" value="Genomic_DNA"/>
</dbReference>
<dbReference type="RefSeq" id="WP_284333271.1">
    <property type="nucleotide sequence ID" value="NZ_BSOA01000043.1"/>
</dbReference>
<name>A0ABQ5XDW4_9GAMM</name>
<evidence type="ECO:0008006" key="3">
    <source>
        <dbReference type="Google" id="ProtNLM"/>
    </source>
</evidence>
<dbReference type="PROSITE" id="PS51257">
    <property type="entry name" value="PROKAR_LIPOPROTEIN"/>
    <property type="match status" value="1"/>
</dbReference>
<organism evidence="1 2">
    <name type="scientific">Dyella flagellata</name>
    <dbReference type="NCBI Taxonomy" id="1867833"/>
    <lineage>
        <taxon>Bacteria</taxon>
        <taxon>Pseudomonadati</taxon>
        <taxon>Pseudomonadota</taxon>
        <taxon>Gammaproteobacteria</taxon>
        <taxon>Lysobacterales</taxon>
        <taxon>Rhodanobacteraceae</taxon>
        <taxon>Dyella</taxon>
    </lineage>
</organism>
<keyword evidence="2" id="KW-1185">Reference proteome</keyword>
<sequence length="195" mass="21389">MSLRWLWLLPLVVLLGGCATDKNMSDSKQLPPGTGVMVANLRVRSLGGVAYPPVTINFDKMHGVSTSKIIALPARNNLIVMQLPAGDYSWTSVHIGDLSGSTSYRMPFTVEAGKINYVGDVLLLLDSYHLKRANGSGIPEPSYNFFIKDLSASTLPGVASTYPELWRAYPVVTHLTQDFRRKESTPSIDVLHLSK</sequence>
<gene>
    <name evidence="1" type="ORF">GCM10007898_34090</name>
</gene>
<accession>A0ABQ5XDW4</accession>
<reference evidence="2" key="1">
    <citation type="journal article" date="2019" name="Int. J. Syst. Evol. Microbiol.">
        <title>The Global Catalogue of Microorganisms (GCM) 10K type strain sequencing project: providing services to taxonomists for standard genome sequencing and annotation.</title>
        <authorList>
            <consortium name="The Broad Institute Genomics Platform"/>
            <consortium name="The Broad Institute Genome Sequencing Center for Infectious Disease"/>
            <person name="Wu L."/>
            <person name="Ma J."/>
        </authorList>
    </citation>
    <scope>NUCLEOTIDE SEQUENCE [LARGE SCALE GENOMIC DNA]</scope>
    <source>
        <strain evidence="2">NBRC 111981</strain>
    </source>
</reference>
<evidence type="ECO:0000313" key="1">
    <source>
        <dbReference type="EMBL" id="GLQ89834.1"/>
    </source>
</evidence>
<proteinExistence type="predicted"/>
<evidence type="ECO:0000313" key="2">
    <source>
        <dbReference type="Proteomes" id="UP001156627"/>
    </source>
</evidence>
<dbReference type="Proteomes" id="UP001156627">
    <property type="component" value="Unassembled WGS sequence"/>
</dbReference>
<protein>
    <recommendedName>
        <fullName evidence="3">DUF2846 domain-containing protein</fullName>
    </recommendedName>
</protein>
<comment type="caution">
    <text evidence="1">The sequence shown here is derived from an EMBL/GenBank/DDBJ whole genome shotgun (WGS) entry which is preliminary data.</text>
</comment>